<dbReference type="PROSITE" id="PS50995">
    <property type="entry name" value="HTH_MARR_2"/>
    <property type="match status" value="1"/>
</dbReference>
<organism evidence="2 3">
    <name type="scientific">Sphingomonas daechungensis</name>
    <dbReference type="NCBI Taxonomy" id="1176646"/>
    <lineage>
        <taxon>Bacteria</taxon>
        <taxon>Pseudomonadati</taxon>
        <taxon>Pseudomonadota</taxon>
        <taxon>Alphaproteobacteria</taxon>
        <taxon>Sphingomonadales</taxon>
        <taxon>Sphingomonadaceae</taxon>
        <taxon>Sphingomonas</taxon>
    </lineage>
</organism>
<dbReference type="InterPro" id="IPR036390">
    <property type="entry name" value="WH_DNA-bd_sf"/>
</dbReference>
<evidence type="ECO:0000313" key="2">
    <source>
        <dbReference type="EMBL" id="QNP42405.1"/>
    </source>
</evidence>
<dbReference type="Gene3D" id="1.10.10.10">
    <property type="entry name" value="Winged helix-like DNA-binding domain superfamily/Winged helix DNA-binding domain"/>
    <property type="match status" value="1"/>
</dbReference>
<dbReference type="PANTHER" id="PTHR33164:SF43">
    <property type="entry name" value="HTH-TYPE TRANSCRIPTIONAL REPRESSOR YETL"/>
    <property type="match status" value="1"/>
</dbReference>
<dbReference type="GO" id="GO:0003677">
    <property type="term" value="F:DNA binding"/>
    <property type="evidence" value="ECO:0007669"/>
    <property type="project" value="UniProtKB-KW"/>
</dbReference>
<keyword evidence="3" id="KW-1185">Reference proteome</keyword>
<evidence type="ECO:0000313" key="3">
    <source>
        <dbReference type="Proteomes" id="UP000516134"/>
    </source>
</evidence>
<dbReference type="Pfam" id="PF12802">
    <property type="entry name" value="MarR_2"/>
    <property type="match status" value="1"/>
</dbReference>
<feature type="domain" description="HTH marR-type" evidence="1">
    <location>
        <begin position="23"/>
        <end position="159"/>
    </location>
</feature>
<dbReference type="RefSeq" id="WP_187713838.1">
    <property type="nucleotide sequence ID" value="NZ_BAABJC010000001.1"/>
</dbReference>
<dbReference type="SMART" id="SM00347">
    <property type="entry name" value="HTH_MARR"/>
    <property type="match status" value="1"/>
</dbReference>
<dbReference type="EMBL" id="CP060780">
    <property type="protein sequence ID" value="QNP42405.1"/>
    <property type="molecule type" value="Genomic_DNA"/>
</dbReference>
<dbReference type="Proteomes" id="UP000516134">
    <property type="component" value="Chromosome"/>
</dbReference>
<dbReference type="InterPro" id="IPR036388">
    <property type="entry name" value="WH-like_DNA-bd_sf"/>
</dbReference>
<dbReference type="SUPFAM" id="SSF46785">
    <property type="entry name" value="Winged helix' DNA-binding domain"/>
    <property type="match status" value="1"/>
</dbReference>
<protein>
    <submittedName>
        <fullName evidence="2">Winged helix DNA-binding protein</fullName>
    </submittedName>
</protein>
<evidence type="ECO:0000259" key="1">
    <source>
        <dbReference type="PROSITE" id="PS50995"/>
    </source>
</evidence>
<gene>
    <name evidence="2" type="ORF">H9L15_08760</name>
</gene>
<keyword evidence="2" id="KW-0238">DNA-binding</keyword>
<dbReference type="PANTHER" id="PTHR33164">
    <property type="entry name" value="TRANSCRIPTIONAL REGULATOR, MARR FAMILY"/>
    <property type="match status" value="1"/>
</dbReference>
<accession>A0ABX6T031</accession>
<dbReference type="InterPro" id="IPR039422">
    <property type="entry name" value="MarR/SlyA-like"/>
</dbReference>
<dbReference type="InterPro" id="IPR000835">
    <property type="entry name" value="HTH_MarR-typ"/>
</dbReference>
<name>A0ABX6T031_9SPHN</name>
<reference evidence="2 3" key="1">
    <citation type="submission" date="2020-08" db="EMBL/GenBank/DDBJ databases">
        <title>Genome sequence of Sphingomonas daechungensis KACC 18115T.</title>
        <authorList>
            <person name="Hyun D.-W."/>
            <person name="Bae J.-W."/>
        </authorList>
    </citation>
    <scope>NUCLEOTIDE SEQUENCE [LARGE SCALE GENOMIC DNA]</scope>
    <source>
        <strain evidence="2 3">KACC 18115</strain>
    </source>
</reference>
<proteinExistence type="predicted"/>
<sequence>MNRERPRPTSDEHRLISLDSRDIDDLRRLLAKLHPSGRGDDVSDAGDHGPERNDLVDKARVELDNRRKRVAIFGSQMFAEPAWEMLLLLFLSEGRQRITQSRLGELSGASRSTGLRWIDYLSDHGLAERREHPTDKRQNFVSLTEKGRALLSVYLSETK</sequence>